<name>A0AA86NRC2_9EUKA</name>
<evidence type="ECO:0000313" key="2">
    <source>
        <dbReference type="EMBL" id="CAL6023227.1"/>
    </source>
</evidence>
<dbReference type="AlphaFoldDB" id="A0AA86NRC2"/>
<evidence type="ECO:0000313" key="1">
    <source>
        <dbReference type="EMBL" id="CAI9924016.1"/>
    </source>
</evidence>
<reference evidence="1" key="1">
    <citation type="submission" date="2023-06" db="EMBL/GenBank/DDBJ databases">
        <authorList>
            <person name="Kurt Z."/>
        </authorList>
    </citation>
    <scope>NUCLEOTIDE SEQUENCE</scope>
</reference>
<organism evidence="1">
    <name type="scientific">Hexamita inflata</name>
    <dbReference type="NCBI Taxonomy" id="28002"/>
    <lineage>
        <taxon>Eukaryota</taxon>
        <taxon>Metamonada</taxon>
        <taxon>Diplomonadida</taxon>
        <taxon>Hexamitidae</taxon>
        <taxon>Hexamitinae</taxon>
        <taxon>Hexamita</taxon>
    </lineage>
</organism>
<keyword evidence="3" id="KW-1185">Reference proteome</keyword>
<accession>A0AA86NRC2</accession>
<dbReference type="Proteomes" id="UP001642409">
    <property type="component" value="Unassembled WGS sequence"/>
</dbReference>
<dbReference type="EMBL" id="CATOUU010000302">
    <property type="protein sequence ID" value="CAI9924016.1"/>
    <property type="molecule type" value="Genomic_DNA"/>
</dbReference>
<evidence type="ECO:0000313" key="3">
    <source>
        <dbReference type="Proteomes" id="UP001642409"/>
    </source>
</evidence>
<reference evidence="2 3" key="2">
    <citation type="submission" date="2024-07" db="EMBL/GenBank/DDBJ databases">
        <authorList>
            <person name="Akdeniz Z."/>
        </authorList>
    </citation>
    <scope>NUCLEOTIDE SEQUENCE [LARGE SCALE GENOMIC DNA]</scope>
</reference>
<comment type="caution">
    <text evidence="1">The sequence shown here is derived from an EMBL/GenBank/DDBJ whole genome shotgun (WGS) entry which is preliminary data.</text>
</comment>
<dbReference type="EMBL" id="CAXDID020000093">
    <property type="protein sequence ID" value="CAL6023227.1"/>
    <property type="molecule type" value="Genomic_DNA"/>
</dbReference>
<gene>
    <name evidence="1" type="ORF">HINF_LOCUS11661</name>
    <name evidence="2" type="ORF">HINF_LOCUS29029</name>
</gene>
<proteinExistence type="predicted"/>
<protein>
    <submittedName>
        <fullName evidence="2">Hypothetical_protein</fullName>
    </submittedName>
</protein>
<sequence length="231" mass="27649">MNKQLFNDVADISPDRLLMQLVTGQQHDIMFMKHYVKLGIFDNNDLYAIINYFAQHNKKLEQNRAYYHLLDSVLFHLSINISKDSSYNYITTENDPDIINSNFNYMQFKKTHMEYKITQTDFENLLKMFHYYTHETKCCILQNLCTSVHQGLRKDQIVNFIESLTVLLRFLSLNQILKHTIKQKASTLQMKYGLIMKKYFTKTYISKFQYCNQLLHQTNVIGYSYQTRSYF</sequence>